<dbReference type="STRING" id="742823.HMPREF9465_02253"/>
<dbReference type="eggNOG" id="COG1106">
    <property type="taxonomic scope" value="Bacteria"/>
</dbReference>
<feature type="domain" description="ATPase AAA-type core" evidence="1">
    <location>
        <begin position="46"/>
        <end position="375"/>
    </location>
</feature>
<dbReference type="RefSeq" id="WP_005437144.1">
    <property type="nucleotide sequence ID" value="NZ_JH815521.1"/>
</dbReference>
<dbReference type="Pfam" id="PF13304">
    <property type="entry name" value="AAA_21"/>
    <property type="match status" value="1"/>
</dbReference>
<dbReference type="SUPFAM" id="SSF52540">
    <property type="entry name" value="P-loop containing nucleoside triphosphate hydrolases"/>
    <property type="match status" value="1"/>
</dbReference>
<comment type="caution">
    <text evidence="2">The sequence shown here is derived from an EMBL/GenBank/DDBJ whole genome shotgun (WGS) entry which is preliminary data.</text>
</comment>
<dbReference type="GO" id="GO:0005524">
    <property type="term" value="F:ATP binding"/>
    <property type="evidence" value="ECO:0007669"/>
    <property type="project" value="InterPro"/>
</dbReference>
<evidence type="ECO:0000313" key="3">
    <source>
        <dbReference type="Proteomes" id="UP000005835"/>
    </source>
</evidence>
<dbReference type="PANTHER" id="PTHR40396">
    <property type="entry name" value="ATPASE-LIKE PROTEIN"/>
    <property type="match status" value="1"/>
</dbReference>
<dbReference type="Gene3D" id="3.40.50.300">
    <property type="entry name" value="P-loop containing nucleotide triphosphate hydrolases"/>
    <property type="match status" value="1"/>
</dbReference>
<reference evidence="2 3" key="1">
    <citation type="submission" date="2012-05" db="EMBL/GenBank/DDBJ databases">
        <title>The Genome Sequence of Sutterella wadsworthensis 2_1_59BFAA.</title>
        <authorList>
            <consortium name="The Broad Institute Genome Sequencing Platform"/>
            <person name="Earl A."/>
            <person name="Ward D."/>
            <person name="Feldgarden M."/>
            <person name="Gevers D."/>
            <person name="Daigneault M."/>
            <person name="Strauss J."/>
            <person name="Allen-Vercoe E."/>
            <person name="Walker B."/>
            <person name="Young S.K."/>
            <person name="Zeng Q."/>
            <person name="Gargeya S."/>
            <person name="Fitzgerald M."/>
            <person name="Haas B."/>
            <person name="Abouelleil A."/>
            <person name="Alvarado L."/>
            <person name="Arachchi H.M."/>
            <person name="Berlin A.M."/>
            <person name="Chapman S.B."/>
            <person name="Goldberg J."/>
            <person name="Griggs A."/>
            <person name="Gujja S."/>
            <person name="Hansen M."/>
            <person name="Howarth C."/>
            <person name="Imamovic A."/>
            <person name="Larimer J."/>
            <person name="McCowen C."/>
            <person name="Montmayeur A."/>
            <person name="Murphy C."/>
            <person name="Neiman D."/>
            <person name="Pearson M."/>
            <person name="Priest M."/>
            <person name="Roberts A."/>
            <person name="Saif S."/>
            <person name="Shea T."/>
            <person name="Sisk P."/>
            <person name="Sykes S."/>
            <person name="Wortman J."/>
            <person name="Nusbaum C."/>
            <person name="Birren B."/>
        </authorList>
    </citation>
    <scope>NUCLEOTIDE SEQUENCE [LARGE SCALE GENOMIC DNA]</scope>
    <source>
        <strain evidence="2 3">2_1_59BFAA</strain>
    </source>
</reference>
<dbReference type="GO" id="GO:0016887">
    <property type="term" value="F:ATP hydrolysis activity"/>
    <property type="evidence" value="ECO:0007669"/>
    <property type="project" value="InterPro"/>
</dbReference>
<protein>
    <recommendedName>
        <fullName evidence="1">ATPase AAA-type core domain-containing protein</fullName>
    </recommendedName>
</protein>
<dbReference type="PATRIC" id="fig|742823.3.peg.2259"/>
<gene>
    <name evidence="2" type="ORF">HMPREF9465_02253</name>
</gene>
<accession>K1JTZ5</accession>
<dbReference type="Proteomes" id="UP000005835">
    <property type="component" value="Unassembled WGS sequence"/>
</dbReference>
<evidence type="ECO:0000313" key="2">
    <source>
        <dbReference type="EMBL" id="EKB30123.1"/>
    </source>
</evidence>
<name>K1JTZ5_9BURK</name>
<dbReference type="AlphaFoldDB" id="K1JTZ5"/>
<organism evidence="2 3">
    <name type="scientific">Sutterella wadsworthensis 2_1_59BFAA</name>
    <dbReference type="NCBI Taxonomy" id="742823"/>
    <lineage>
        <taxon>Bacteria</taxon>
        <taxon>Pseudomonadati</taxon>
        <taxon>Pseudomonadota</taxon>
        <taxon>Betaproteobacteria</taxon>
        <taxon>Burkholderiales</taxon>
        <taxon>Sutterellaceae</taxon>
        <taxon>Sutterella</taxon>
    </lineage>
</organism>
<dbReference type="EMBL" id="ADMG01000055">
    <property type="protein sequence ID" value="EKB30123.1"/>
    <property type="molecule type" value="Genomic_DNA"/>
</dbReference>
<sequence>MIMTFSVENWRSFRERATLNMTAASEKQHSDRLPAIAKYRLKLLPISAIYGANASGKTKFIEALAFLQYLVLQGTQNQSQKIALERFRLETEWLTKPSRFAIDVLIDGLIYTYEISLLPEKILEERLIMQNSCTAYDVFTRIDGQAMSYDTDYFNQEEIDFLNFIAKATRSNQLFLTNAVQLNMVKLRPLYDWFESKLTVISPNSEFISIQRLADPGDVLSEHTIKLMRILGTGIDHFETVKLADIDSSLPKTLLNDIKQKMSHPDDVYRSNDIIVRMENDELVFEKLLAIHKNLHGENIRFQLNEESDGTKRLLDLIPAFAKLKEAQGTVFVIDELDRSLHTQLLEWLLKYFLDVCHADSRNQLIFTTHDVNILTQDLFRRDELWGIDKNPDGASILYSFRDFKKIRSDRNIRKVYLNGLMGAVPTIL</sequence>
<proteinExistence type="predicted"/>
<dbReference type="HOGENOM" id="CLU_046693_2_0_4"/>
<evidence type="ECO:0000259" key="1">
    <source>
        <dbReference type="Pfam" id="PF13304"/>
    </source>
</evidence>
<dbReference type="InterPro" id="IPR003959">
    <property type="entry name" value="ATPase_AAA_core"/>
</dbReference>
<dbReference type="InterPro" id="IPR027417">
    <property type="entry name" value="P-loop_NTPase"/>
</dbReference>
<dbReference type="PANTHER" id="PTHR40396:SF1">
    <property type="entry name" value="ATPASE AAA-TYPE CORE DOMAIN-CONTAINING PROTEIN"/>
    <property type="match status" value="1"/>
</dbReference>
<keyword evidence="3" id="KW-1185">Reference proteome</keyword>